<dbReference type="InterPro" id="IPR042494">
    <property type="entry name" value="RNF103"/>
</dbReference>
<gene>
    <name evidence="1" type="ORF">CEXT_190901</name>
</gene>
<dbReference type="GO" id="GO:0016567">
    <property type="term" value="P:protein ubiquitination"/>
    <property type="evidence" value="ECO:0007669"/>
    <property type="project" value="InterPro"/>
</dbReference>
<dbReference type="PANTHER" id="PTHR15302:SF0">
    <property type="entry name" value="E3 UBIQUITIN-PROTEIN LIGASE RNF103"/>
    <property type="match status" value="1"/>
</dbReference>
<reference evidence="1 2" key="1">
    <citation type="submission" date="2021-06" db="EMBL/GenBank/DDBJ databases">
        <title>Caerostris extrusa draft genome.</title>
        <authorList>
            <person name="Kono N."/>
            <person name="Arakawa K."/>
        </authorList>
    </citation>
    <scope>NUCLEOTIDE SEQUENCE [LARGE SCALE GENOMIC DNA]</scope>
</reference>
<dbReference type="GO" id="GO:0036503">
    <property type="term" value="P:ERAD pathway"/>
    <property type="evidence" value="ECO:0007669"/>
    <property type="project" value="TreeGrafter"/>
</dbReference>
<dbReference type="GO" id="GO:0004842">
    <property type="term" value="F:ubiquitin-protein transferase activity"/>
    <property type="evidence" value="ECO:0007669"/>
    <property type="project" value="InterPro"/>
</dbReference>
<accession>A0AAV4QI78</accession>
<comment type="caution">
    <text evidence="1">The sequence shown here is derived from an EMBL/GenBank/DDBJ whole genome shotgun (WGS) entry which is preliminary data.</text>
</comment>
<proteinExistence type="predicted"/>
<dbReference type="EMBL" id="BPLR01006264">
    <property type="protein sequence ID" value="GIY08534.1"/>
    <property type="molecule type" value="Genomic_DNA"/>
</dbReference>
<keyword evidence="2" id="KW-1185">Reference proteome</keyword>
<dbReference type="Proteomes" id="UP001054945">
    <property type="component" value="Unassembled WGS sequence"/>
</dbReference>
<dbReference type="AlphaFoldDB" id="A0AAV4QI78"/>
<evidence type="ECO:0000313" key="1">
    <source>
        <dbReference type="EMBL" id="GIY08534.1"/>
    </source>
</evidence>
<dbReference type="PANTHER" id="PTHR15302">
    <property type="entry name" value="E3 UBIQUITIN-PROTEIN LIGASE RNF103"/>
    <property type="match status" value="1"/>
</dbReference>
<dbReference type="GO" id="GO:0005783">
    <property type="term" value="C:endoplasmic reticulum"/>
    <property type="evidence" value="ECO:0007669"/>
    <property type="project" value="TreeGrafter"/>
</dbReference>
<name>A0AAV4QI78_CAEEX</name>
<protein>
    <submittedName>
        <fullName evidence="1">Uncharacterized protein</fullName>
    </submittedName>
</protein>
<evidence type="ECO:0000313" key="2">
    <source>
        <dbReference type="Proteomes" id="UP001054945"/>
    </source>
</evidence>
<sequence length="108" mass="12252">MELLIERLAVPNLWLQPVISMDYIKDLPVWTYRGWCDADDELEDRKASELCSSDDETANLITLKPNKEPVVPDLDTAIHSTYNANIFQSFSASGSFVNQEQSEIKTTN</sequence>
<organism evidence="1 2">
    <name type="scientific">Caerostris extrusa</name>
    <name type="common">Bark spider</name>
    <name type="synonym">Caerostris bankana</name>
    <dbReference type="NCBI Taxonomy" id="172846"/>
    <lineage>
        <taxon>Eukaryota</taxon>
        <taxon>Metazoa</taxon>
        <taxon>Ecdysozoa</taxon>
        <taxon>Arthropoda</taxon>
        <taxon>Chelicerata</taxon>
        <taxon>Arachnida</taxon>
        <taxon>Araneae</taxon>
        <taxon>Araneomorphae</taxon>
        <taxon>Entelegynae</taxon>
        <taxon>Araneoidea</taxon>
        <taxon>Araneidae</taxon>
        <taxon>Caerostris</taxon>
    </lineage>
</organism>